<dbReference type="AlphaFoldDB" id="A0A4R0RBC0"/>
<name>A0A4R0RBC0_9APHY</name>
<comment type="caution">
    <text evidence="2">The sequence shown here is derived from an EMBL/GenBank/DDBJ whole genome shotgun (WGS) entry which is preliminary data.</text>
</comment>
<dbReference type="OrthoDB" id="3003645at2759"/>
<accession>A0A4R0RBC0</accession>
<feature type="region of interest" description="Disordered" evidence="1">
    <location>
        <begin position="136"/>
        <end position="158"/>
    </location>
</feature>
<dbReference type="Proteomes" id="UP000292702">
    <property type="component" value="Unassembled WGS sequence"/>
</dbReference>
<organism evidence="2 3">
    <name type="scientific">Steccherinum ochraceum</name>
    <dbReference type="NCBI Taxonomy" id="92696"/>
    <lineage>
        <taxon>Eukaryota</taxon>
        <taxon>Fungi</taxon>
        <taxon>Dikarya</taxon>
        <taxon>Basidiomycota</taxon>
        <taxon>Agaricomycotina</taxon>
        <taxon>Agaricomycetes</taxon>
        <taxon>Polyporales</taxon>
        <taxon>Steccherinaceae</taxon>
        <taxon>Steccherinum</taxon>
    </lineage>
</organism>
<evidence type="ECO:0000256" key="1">
    <source>
        <dbReference type="SAM" id="MobiDB-lite"/>
    </source>
</evidence>
<evidence type="ECO:0000313" key="3">
    <source>
        <dbReference type="Proteomes" id="UP000292702"/>
    </source>
</evidence>
<sequence>MPSISSTYETCSVVFPRAPLRDLTPDVDSDPDFDDDMRVSADFSDASHTSDRPVHTLRLSLIGLGLTSLDPSSSISTPFDVSEPRFDYPFPVEPTFNARLHQGAACPAFSGLITAFRPSSPSLNHLQHRDAATNTFTLTPPHARPRDTPVPPSLAKNKRWSTGMFAPDVRNRKPSLRTSHTGHDVTNMEKKLDNAGKAVANMRGFATALTDGSYDSQHKYHVGAVVEYKKGIYVKRWALQVKEAANDPHVHNHRV</sequence>
<keyword evidence="3" id="KW-1185">Reference proteome</keyword>
<reference evidence="2 3" key="1">
    <citation type="submission" date="2018-11" db="EMBL/GenBank/DDBJ databases">
        <title>Genome assembly of Steccherinum ochraceum LE-BIN_3174, the white-rot fungus of the Steccherinaceae family (The Residual Polyporoid clade, Polyporales, Basidiomycota).</title>
        <authorList>
            <person name="Fedorova T.V."/>
            <person name="Glazunova O.A."/>
            <person name="Landesman E.O."/>
            <person name="Moiseenko K.V."/>
            <person name="Psurtseva N.V."/>
            <person name="Savinova O.S."/>
            <person name="Shakhova N.V."/>
            <person name="Tyazhelova T.V."/>
            <person name="Vasina D.V."/>
        </authorList>
    </citation>
    <scope>NUCLEOTIDE SEQUENCE [LARGE SCALE GENOMIC DNA]</scope>
    <source>
        <strain evidence="2 3">LE-BIN_3174</strain>
    </source>
</reference>
<evidence type="ECO:0000313" key="2">
    <source>
        <dbReference type="EMBL" id="TCD64682.1"/>
    </source>
</evidence>
<dbReference type="EMBL" id="RWJN01000222">
    <property type="protein sequence ID" value="TCD64682.1"/>
    <property type="molecule type" value="Genomic_DNA"/>
</dbReference>
<gene>
    <name evidence="2" type="ORF">EIP91_003796</name>
</gene>
<proteinExistence type="predicted"/>
<protein>
    <submittedName>
        <fullName evidence="2">Uncharacterized protein</fullName>
    </submittedName>
</protein>